<gene>
    <name evidence="1" type="ORF">GCM10017786_70630</name>
</gene>
<keyword evidence="2" id="KW-1185">Reference proteome</keyword>
<name>A0ABQ3JJY1_9PSEU</name>
<protein>
    <recommendedName>
        <fullName evidence="3">DUF2237 domain-containing protein</fullName>
    </recommendedName>
</protein>
<dbReference type="Pfam" id="PF09996">
    <property type="entry name" value="DUF2237"/>
    <property type="match status" value="1"/>
</dbReference>
<comment type="caution">
    <text evidence="1">The sequence shown here is derived from an EMBL/GenBank/DDBJ whole genome shotgun (WGS) entry which is preliminary data.</text>
</comment>
<evidence type="ECO:0008006" key="3">
    <source>
        <dbReference type="Google" id="ProtNLM"/>
    </source>
</evidence>
<reference evidence="2" key="1">
    <citation type="journal article" date="2019" name="Int. J. Syst. Evol. Microbiol.">
        <title>The Global Catalogue of Microorganisms (GCM) 10K type strain sequencing project: providing services to taxonomists for standard genome sequencing and annotation.</title>
        <authorList>
            <consortium name="The Broad Institute Genomics Platform"/>
            <consortium name="The Broad Institute Genome Sequencing Center for Infectious Disease"/>
            <person name="Wu L."/>
            <person name="Ma J."/>
        </authorList>
    </citation>
    <scope>NUCLEOTIDE SEQUENCE [LARGE SCALE GENOMIC DNA]</scope>
    <source>
        <strain evidence="2">CGMCC 4.7677</strain>
    </source>
</reference>
<dbReference type="PANTHER" id="PTHR37466">
    <property type="entry name" value="SLR1628 PROTEIN"/>
    <property type="match status" value="1"/>
</dbReference>
<dbReference type="Gene3D" id="3.30.56.110">
    <property type="entry name" value="Protein of unknown function DUF2237"/>
    <property type="match status" value="1"/>
</dbReference>
<evidence type="ECO:0000313" key="1">
    <source>
        <dbReference type="EMBL" id="GHF26388.1"/>
    </source>
</evidence>
<dbReference type="InterPro" id="IPR018714">
    <property type="entry name" value="DUF2237"/>
</dbReference>
<dbReference type="RefSeq" id="WP_191248999.1">
    <property type="nucleotide sequence ID" value="NZ_BNAU01000012.1"/>
</dbReference>
<sequence>MTTDRNVLGGELEPCGTDPMTGYYRDGCCTTGDDDLGSHTVCTVVTKEFLEYQRGVGNDLSTPRPEYGFPGLQPGDRWCVVAARWLQAYEAGVAAPVVLASTHERALDVVPLEALQRHAVDVPADPSSLT</sequence>
<accession>A0ABQ3JJY1</accession>
<organism evidence="1 2">
    <name type="scientific">Amycolatopsis deserti</name>
    <dbReference type="NCBI Taxonomy" id="185696"/>
    <lineage>
        <taxon>Bacteria</taxon>
        <taxon>Bacillati</taxon>
        <taxon>Actinomycetota</taxon>
        <taxon>Actinomycetes</taxon>
        <taxon>Pseudonocardiales</taxon>
        <taxon>Pseudonocardiaceae</taxon>
        <taxon>Amycolatopsis</taxon>
    </lineage>
</organism>
<dbReference type="PANTHER" id="PTHR37466:SF1">
    <property type="entry name" value="SLR1628 PROTEIN"/>
    <property type="match status" value="1"/>
</dbReference>
<dbReference type="EMBL" id="BNAU01000012">
    <property type="protein sequence ID" value="GHF26388.1"/>
    <property type="molecule type" value="Genomic_DNA"/>
</dbReference>
<proteinExistence type="predicted"/>
<evidence type="ECO:0000313" key="2">
    <source>
        <dbReference type="Proteomes" id="UP000605897"/>
    </source>
</evidence>
<dbReference type="Proteomes" id="UP000605897">
    <property type="component" value="Unassembled WGS sequence"/>
</dbReference>